<dbReference type="Proteomes" id="UP001595923">
    <property type="component" value="Unassembled WGS sequence"/>
</dbReference>
<dbReference type="CDD" id="cd00093">
    <property type="entry name" value="HTH_XRE"/>
    <property type="match status" value="1"/>
</dbReference>
<dbReference type="EMBL" id="JBHSFQ010000012">
    <property type="protein sequence ID" value="MFC4563043.1"/>
    <property type="molecule type" value="Genomic_DNA"/>
</dbReference>
<sequence>MNDFAAALRHQLEMASVNQGQLANATGWSRAQISAFCTGRRTPKTKETVDKLDEALGAGGMLTRRWMEDKRRAAQPEWLRRVSDLDAMAAEVRCSHPGLLPAVAQSAGYSEAIFRVGFPALSDERIASMVKERRERTEHLLRIDGPIISVAVPDLVLRVAARAASCALPHLLEVSHRISVQIVPDGYMMPAIGPVRVLSFHDRLPVALAEHGSGVALIDHAPEVMRYSSAITTIANWALNPADSRSRIQEIINDAA</sequence>
<evidence type="ECO:0000259" key="1">
    <source>
        <dbReference type="Pfam" id="PF19054"/>
    </source>
</evidence>
<dbReference type="InterPro" id="IPR043917">
    <property type="entry name" value="DUF5753"/>
</dbReference>
<dbReference type="SUPFAM" id="SSF47413">
    <property type="entry name" value="lambda repressor-like DNA-binding domains"/>
    <property type="match status" value="1"/>
</dbReference>
<reference evidence="3" key="1">
    <citation type="journal article" date="2019" name="Int. J. Syst. Evol. Microbiol.">
        <title>The Global Catalogue of Microorganisms (GCM) 10K type strain sequencing project: providing services to taxonomists for standard genome sequencing and annotation.</title>
        <authorList>
            <consortium name="The Broad Institute Genomics Platform"/>
            <consortium name="The Broad Institute Genome Sequencing Center for Infectious Disease"/>
            <person name="Wu L."/>
            <person name="Ma J."/>
        </authorList>
    </citation>
    <scope>NUCLEOTIDE SEQUENCE [LARGE SCALE GENOMIC DNA]</scope>
    <source>
        <strain evidence="3">XZYJ18</strain>
    </source>
</reference>
<feature type="domain" description="DUF5753" evidence="1">
    <location>
        <begin position="79"/>
        <end position="250"/>
    </location>
</feature>
<gene>
    <name evidence="2" type="ORF">ACFO4E_14355</name>
</gene>
<dbReference type="InterPro" id="IPR010982">
    <property type="entry name" value="Lambda_DNA-bd_dom_sf"/>
</dbReference>
<evidence type="ECO:0000313" key="2">
    <source>
        <dbReference type="EMBL" id="MFC4563043.1"/>
    </source>
</evidence>
<dbReference type="Gene3D" id="1.10.260.40">
    <property type="entry name" value="lambda repressor-like DNA-binding domains"/>
    <property type="match status" value="1"/>
</dbReference>
<evidence type="ECO:0000313" key="3">
    <source>
        <dbReference type="Proteomes" id="UP001595923"/>
    </source>
</evidence>
<dbReference type="RefSeq" id="WP_378574756.1">
    <property type="nucleotide sequence ID" value="NZ_JBHSFQ010000012.1"/>
</dbReference>
<proteinExistence type="predicted"/>
<protein>
    <submittedName>
        <fullName evidence="2">Helix-turn-helix domain-containing protein</fullName>
    </submittedName>
</protein>
<dbReference type="Pfam" id="PF19054">
    <property type="entry name" value="DUF5753"/>
    <property type="match status" value="1"/>
</dbReference>
<dbReference type="InterPro" id="IPR001387">
    <property type="entry name" value="Cro/C1-type_HTH"/>
</dbReference>
<keyword evidence="3" id="KW-1185">Reference proteome</keyword>
<name>A0ABV9DXB2_9ACTN</name>
<accession>A0ABV9DXB2</accession>
<organism evidence="2 3">
    <name type="scientific">Nocardiopsis mangrovi</name>
    <dbReference type="NCBI Taxonomy" id="1179818"/>
    <lineage>
        <taxon>Bacteria</taxon>
        <taxon>Bacillati</taxon>
        <taxon>Actinomycetota</taxon>
        <taxon>Actinomycetes</taxon>
        <taxon>Streptosporangiales</taxon>
        <taxon>Nocardiopsidaceae</taxon>
        <taxon>Nocardiopsis</taxon>
    </lineage>
</organism>
<dbReference type="Pfam" id="PF13560">
    <property type="entry name" value="HTH_31"/>
    <property type="match status" value="1"/>
</dbReference>
<comment type="caution">
    <text evidence="2">The sequence shown here is derived from an EMBL/GenBank/DDBJ whole genome shotgun (WGS) entry which is preliminary data.</text>
</comment>